<keyword evidence="8" id="KW-1185">Reference proteome</keyword>
<dbReference type="AlphaFoldDB" id="A0ABD2QCQ1"/>
<feature type="domain" description="Protein kinase" evidence="6">
    <location>
        <begin position="1"/>
        <end position="84"/>
    </location>
</feature>
<dbReference type="InterPro" id="IPR011009">
    <property type="entry name" value="Kinase-like_dom_sf"/>
</dbReference>
<evidence type="ECO:0000256" key="5">
    <source>
        <dbReference type="ARBA" id="ARBA00022840"/>
    </source>
</evidence>
<dbReference type="Pfam" id="PF00069">
    <property type="entry name" value="Pkinase"/>
    <property type="match status" value="1"/>
</dbReference>
<reference evidence="7 8" key="1">
    <citation type="submission" date="2024-11" db="EMBL/GenBank/DDBJ databases">
        <title>Adaptive evolution of stress response genes in parasites aligns with host niche diversity.</title>
        <authorList>
            <person name="Hahn C."/>
            <person name="Resl P."/>
        </authorList>
    </citation>
    <scope>NUCLEOTIDE SEQUENCE [LARGE SCALE GENOMIC DNA]</scope>
    <source>
        <strain evidence="7">EGGRZ-B1_66</strain>
        <tissue evidence="7">Body</tissue>
    </source>
</reference>
<dbReference type="GO" id="GO:0005524">
    <property type="term" value="F:ATP binding"/>
    <property type="evidence" value="ECO:0007669"/>
    <property type="project" value="UniProtKB-KW"/>
</dbReference>
<evidence type="ECO:0000256" key="2">
    <source>
        <dbReference type="ARBA" id="ARBA00022679"/>
    </source>
</evidence>
<dbReference type="PROSITE" id="PS50011">
    <property type="entry name" value="PROTEIN_KINASE_DOM"/>
    <property type="match status" value="1"/>
</dbReference>
<keyword evidence="4" id="KW-0418">Kinase</keyword>
<feature type="non-terminal residue" evidence="7">
    <location>
        <position position="1"/>
    </location>
</feature>
<gene>
    <name evidence="7" type="ORF">Ciccas_004166</name>
</gene>
<keyword evidence="1" id="KW-0723">Serine/threonine-protein kinase</keyword>
<evidence type="ECO:0000313" key="8">
    <source>
        <dbReference type="Proteomes" id="UP001626550"/>
    </source>
</evidence>
<evidence type="ECO:0000259" key="6">
    <source>
        <dbReference type="PROSITE" id="PS50011"/>
    </source>
</evidence>
<sequence>GYGKAVDWWSTGVLIYEMVAGYPPFFAEQPIQIYEKIVAGKVRFPSSFSSSLKELIKNLLQVDLTQRWGNLKNGVEDIKKAKFFAGINWVSIYKGELDSPLKIVSSKHGDLFEEYEEKEISCAAHNQNPREFNDF</sequence>
<evidence type="ECO:0000256" key="4">
    <source>
        <dbReference type="ARBA" id="ARBA00022777"/>
    </source>
</evidence>
<organism evidence="7 8">
    <name type="scientific">Cichlidogyrus casuarinus</name>
    <dbReference type="NCBI Taxonomy" id="1844966"/>
    <lineage>
        <taxon>Eukaryota</taxon>
        <taxon>Metazoa</taxon>
        <taxon>Spiralia</taxon>
        <taxon>Lophotrochozoa</taxon>
        <taxon>Platyhelminthes</taxon>
        <taxon>Monogenea</taxon>
        <taxon>Monopisthocotylea</taxon>
        <taxon>Dactylogyridea</taxon>
        <taxon>Ancyrocephalidae</taxon>
        <taxon>Cichlidogyrus</taxon>
    </lineage>
</organism>
<dbReference type="InterPro" id="IPR000719">
    <property type="entry name" value="Prot_kinase_dom"/>
</dbReference>
<evidence type="ECO:0000313" key="7">
    <source>
        <dbReference type="EMBL" id="KAL3317173.1"/>
    </source>
</evidence>
<dbReference type="PANTHER" id="PTHR24353:SF153">
    <property type="entry name" value="CAMP-DEPENDENT PROTEIN KINASE CATALYTIC SUBUNIT 1"/>
    <property type="match status" value="1"/>
</dbReference>
<proteinExistence type="predicted"/>
<protein>
    <recommendedName>
        <fullName evidence="6">Protein kinase domain-containing protein</fullName>
    </recommendedName>
</protein>
<dbReference type="PANTHER" id="PTHR24353">
    <property type="entry name" value="CYCLIC NUCLEOTIDE-DEPENDENT PROTEIN KINASE"/>
    <property type="match status" value="1"/>
</dbReference>
<dbReference type="Gene3D" id="1.10.510.10">
    <property type="entry name" value="Transferase(Phosphotransferase) domain 1"/>
    <property type="match status" value="1"/>
</dbReference>
<evidence type="ECO:0000256" key="1">
    <source>
        <dbReference type="ARBA" id="ARBA00022527"/>
    </source>
</evidence>
<keyword evidence="5" id="KW-0067">ATP-binding</keyword>
<evidence type="ECO:0000256" key="3">
    <source>
        <dbReference type="ARBA" id="ARBA00022741"/>
    </source>
</evidence>
<dbReference type="GO" id="GO:0004674">
    <property type="term" value="F:protein serine/threonine kinase activity"/>
    <property type="evidence" value="ECO:0007669"/>
    <property type="project" value="UniProtKB-KW"/>
</dbReference>
<keyword evidence="2" id="KW-0808">Transferase</keyword>
<accession>A0ABD2QCQ1</accession>
<dbReference type="SUPFAM" id="SSF56112">
    <property type="entry name" value="Protein kinase-like (PK-like)"/>
    <property type="match status" value="1"/>
</dbReference>
<keyword evidence="3" id="KW-0547">Nucleotide-binding</keyword>
<dbReference type="EMBL" id="JBJKFK010000418">
    <property type="protein sequence ID" value="KAL3317173.1"/>
    <property type="molecule type" value="Genomic_DNA"/>
</dbReference>
<dbReference type="Proteomes" id="UP001626550">
    <property type="component" value="Unassembled WGS sequence"/>
</dbReference>
<name>A0ABD2QCQ1_9PLAT</name>
<comment type="caution">
    <text evidence="7">The sequence shown here is derived from an EMBL/GenBank/DDBJ whole genome shotgun (WGS) entry which is preliminary data.</text>
</comment>